<dbReference type="Gene3D" id="1.20.120.910">
    <property type="entry name" value="DksA, coiled-coil domain"/>
    <property type="match status" value="1"/>
</dbReference>
<dbReference type="InterPro" id="IPR037187">
    <property type="entry name" value="DnaK_N"/>
</dbReference>
<dbReference type="RefSeq" id="WP_251811436.1">
    <property type="nucleotide sequence ID" value="NZ_CP101527.1"/>
</dbReference>
<dbReference type="InterPro" id="IPR048487">
    <property type="entry name" value="DksA-like_N"/>
</dbReference>
<dbReference type="Pfam" id="PF21173">
    <property type="entry name" value="DksA-like_N"/>
    <property type="match status" value="1"/>
</dbReference>
<evidence type="ECO:0000313" key="8">
    <source>
        <dbReference type="Proteomes" id="UP001164472"/>
    </source>
</evidence>
<organism evidence="7 8">
    <name type="scientific">Alkalimarinus sediminis</name>
    <dbReference type="NCBI Taxonomy" id="1632866"/>
    <lineage>
        <taxon>Bacteria</taxon>
        <taxon>Pseudomonadati</taxon>
        <taxon>Pseudomonadota</taxon>
        <taxon>Gammaproteobacteria</taxon>
        <taxon>Alteromonadales</taxon>
        <taxon>Alteromonadaceae</taxon>
        <taxon>Alkalimarinus</taxon>
    </lineage>
</organism>
<dbReference type="SUPFAM" id="SSF109635">
    <property type="entry name" value="DnaK suppressor protein DksA, alpha-hairpin domain"/>
    <property type="match status" value="1"/>
</dbReference>
<accession>A0A9E8HGU3</accession>
<evidence type="ECO:0000259" key="6">
    <source>
        <dbReference type="Pfam" id="PF21173"/>
    </source>
</evidence>
<keyword evidence="2" id="KW-0863">Zinc-finger</keyword>
<evidence type="ECO:0000259" key="5">
    <source>
        <dbReference type="Pfam" id="PF01258"/>
    </source>
</evidence>
<dbReference type="PANTHER" id="PTHR33823">
    <property type="entry name" value="RNA POLYMERASE-BINDING TRANSCRIPTION FACTOR DKSA-RELATED"/>
    <property type="match status" value="1"/>
</dbReference>
<sequence length="110" mass="12413">MKDYSEIRVQLLDRRSELESRLGSIKKDISQPLDHDFAEQAVELENGEVLEALGSEAEAEINKINNALIRMDEDRYGECVDCGADIPAERLAVRPFSSRCISCATKEEMH</sequence>
<dbReference type="PROSITE" id="PS51128">
    <property type="entry name" value="ZF_DKSA_2"/>
    <property type="match status" value="1"/>
</dbReference>
<keyword evidence="1" id="KW-0479">Metal-binding</keyword>
<dbReference type="SUPFAM" id="SSF57716">
    <property type="entry name" value="Glucocorticoid receptor-like (DNA-binding domain)"/>
    <property type="match status" value="1"/>
</dbReference>
<reference evidence="7" key="1">
    <citation type="submission" date="2022-07" db="EMBL/GenBank/DDBJ databases">
        <title>Alkalimarinus sp. nov., isolated from gut of a Alitta virens.</title>
        <authorList>
            <person name="Yang A.I."/>
            <person name="Shin N.-R."/>
        </authorList>
    </citation>
    <scope>NUCLEOTIDE SEQUENCE</scope>
    <source>
        <strain evidence="7">FA028</strain>
    </source>
</reference>
<feature type="zinc finger region" description="dksA C4-type" evidence="4">
    <location>
        <begin position="79"/>
        <end position="103"/>
    </location>
</feature>
<evidence type="ECO:0000313" key="7">
    <source>
        <dbReference type="EMBL" id="UZW73975.1"/>
    </source>
</evidence>
<dbReference type="Proteomes" id="UP001164472">
    <property type="component" value="Chromosome"/>
</dbReference>
<protein>
    <submittedName>
        <fullName evidence="7">TraR/DksA family transcriptional regulator</fullName>
    </submittedName>
</protein>
<gene>
    <name evidence="7" type="ORF">NNL22_13170</name>
</gene>
<dbReference type="EMBL" id="CP101527">
    <property type="protein sequence ID" value="UZW73975.1"/>
    <property type="molecule type" value="Genomic_DNA"/>
</dbReference>
<evidence type="ECO:0000256" key="3">
    <source>
        <dbReference type="ARBA" id="ARBA00022833"/>
    </source>
</evidence>
<evidence type="ECO:0000256" key="4">
    <source>
        <dbReference type="PROSITE-ProRule" id="PRU00510"/>
    </source>
</evidence>
<evidence type="ECO:0000256" key="2">
    <source>
        <dbReference type="ARBA" id="ARBA00022771"/>
    </source>
</evidence>
<keyword evidence="8" id="KW-1185">Reference proteome</keyword>
<proteinExistence type="predicted"/>
<name>A0A9E8HGU3_9ALTE</name>
<dbReference type="AlphaFoldDB" id="A0A9E8HGU3"/>
<dbReference type="GO" id="GO:0008270">
    <property type="term" value="F:zinc ion binding"/>
    <property type="evidence" value="ECO:0007669"/>
    <property type="project" value="UniProtKB-KW"/>
</dbReference>
<dbReference type="PANTHER" id="PTHR33823:SF4">
    <property type="entry name" value="GENERAL STRESS PROTEIN 16O"/>
    <property type="match status" value="1"/>
</dbReference>
<evidence type="ECO:0000256" key="1">
    <source>
        <dbReference type="ARBA" id="ARBA00022723"/>
    </source>
</evidence>
<feature type="domain" description="DnaK suppressor protein-like N-terminal" evidence="6">
    <location>
        <begin position="10"/>
        <end position="71"/>
    </location>
</feature>
<keyword evidence="3" id="KW-0862">Zinc</keyword>
<feature type="domain" description="Zinc finger DksA/TraR C4-type" evidence="5">
    <location>
        <begin position="75"/>
        <end position="108"/>
    </location>
</feature>
<dbReference type="InterPro" id="IPR000962">
    <property type="entry name" value="Znf_DskA_TraR"/>
</dbReference>
<dbReference type="Pfam" id="PF01258">
    <property type="entry name" value="zf-dskA_traR"/>
    <property type="match status" value="1"/>
</dbReference>
<dbReference type="KEGG" id="asem:NNL22_13170"/>